<evidence type="ECO:0000259" key="1">
    <source>
        <dbReference type="Pfam" id="PF13614"/>
    </source>
</evidence>
<feature type="domain" description="AAA" evidence="1">
    <location>
        <begin position="1"/>
        <end position="167"/>
    </location>
</feature>
<dbReference type="InterPro" id="IPR050678">
    <property type="entry name" value="DNA_Partitioning_ATPase"/>
</dbReference>
<dbReference type="Gene3D" id="3.40.50.300">
    <property type="entry name" value="P-loop containing nucleotide triphosphate hydrolases"/>
    <property type="match status" value="1"/>
</dbReference>
<protein>
    <recommendedName>
        <fullName evidence="1">AAA domain-containing protein</fullName>
    </recommendedName>
</protein>
<dbReference type="EMBL" id="MT631704">
    <property type="protein sequence ID" value="QNO57846.1"/>
    <property type="molecule type" value="Genomic_DNA"/>
</dbReference>
<dbReference type="InterPro" id="IPR025669">
    <property type="entry name" value="AAA_dom"/>
</dbReference>
<dbReference type="SUPFAM" id="SSF52540">
    <property type="entry name" value="P-loop containing nucleoside triphosphate hydrolases"/>
    <property type="match status" value="1"/>
</dbReference>
<dbReference type="CDD" id="cd02042">
    <property type="entry name" value="ParAB_family"/>
    <property type="match status" value="1"/>
</dbReference>
<name>A0A7G9ZC62_9EURY</name>
<organism evidence="2">
    <name type="scientific">Candidatus Methanophaga sp. ANME-1 ERB7</name>
    <dbReference type="NCBI Taxonomy" id="2759913"/>
    <lineage>
        <taxon>Archaea</taxon>
        <taxon>Methanobacteriati</taxon>
        <taxon>Methanobacteriota</taxon>
        <taxon>Stenosarchaea group</taxon>
        <taxon>Methanomicrobia</taxon>
        <taxon>Candidatus Methanophagales</taxon>
        <taxon>Candidatus Methanophagaceae</taxon>
        <taxon>Candidatus Methanophaga</taxon>
    </lineage>
</organism>
<dbReference type="AlphaFoldDB" id="A0A7G9ZC62"/>
<gene>
    <name evidence="2" type="ORF">DCLBPEOH_00007</name>
</gene>
<proteinExistence type="predicted"/>
<evidence type="ECO:0000313" key="2">
    <source>
        <dbReference type="EMBL" id="QNO57846.1"/>
    </source>
</evidence>
<reference evidence="2" key="1">
    <citation type="submission" date="2020-06" db="EMBL/GenBank/DDBJ databases">
        <title>Unique genomic features of the anaerobic methanotrophic archaea.</title>
        <authorList>
            <person name="Chadwick G.L."/>
            <person name="Skennerton C.T."/>
            <person name="Laso-Perez R."/>
            <person name="Leu A.O."/>
            <person name="Speth D.R."/>
            <person name="Yu H."/>
            <person name="Morgan-Lang C."/>
            <person name="Hatzenpichler R."/>
            <person name="Goudeau D."/>
            <person name="Malmstrom R."/>
            <person name="Brazelton W.J."/>
            <person name="Woyke T."/>
            <person name="Hallam S.J."/>
            <person name="Tyson G.W."/>
            <person name="Wegener G."/>
            <person name="Boetius A."/>
            <person name="Orphan V."/>
        </authorList>
    </citation>
    <scope>NUCLEOTIDE SEQUENCE</scope>
</reference>
<sequence length="248" mass="28552">MTILALYSIKGGVGKTAAAVNLAYFSSRDRFKTLLCDLDPQGSASYYFRIRAPKKFNSKTLLKGGKKVDRAIRGSDYENLDLLPSDFSYRKLDLALGNRARSKKWLKELLTPFEDEYDFIFLDCPPNITLLSENVFFAADYIILPFVPTPLSQLTYEQLLKFFDKSKLDQTRIIPFFSMVEQQKKIHKDVIREMEENGHFLKCQVPYAADIEKMGIYRQPISCTQPSSKATSSFEELWNELKGIIHRT</sequence>
<dbReference type="PANTHER" id="PTHR13696">
    <property type="entry name" value="P-LOOP CONTAINING NUCLEOSIDE TRIPHOSPHATE HYDROLASE"/>
    <property type="match status" value="1"/>
</dbReference>
<dbReference type="PANTHER" id="PTHR13696:SF52">
    <property type="entry name" value="PARA FAMILY PROTEIN CT_582"/>
    <property type="match status" value="1"/>
</dbReference>
<accession>A0A7G9ZC62</accession>
<dbReference type="Pfam" id="PF13614">
    <property type="entry name" value="AAA_31"/>
    <property type="match status" value="1"/>
</dbReference>
<dbReference type="InterPro" id="IPR027417">
    <property type="entry name" value="P-loop_NTPase"/>
</dbReference>